<gene>
    <name evidence="9" type="ORF">GCM10007971_15400</name>
</gene>
<organism evidence="9 10">
    <name type="scientific">Oceanobacillus indicireducens</name>
    <dbReference type="NCBI Taxonomy" id="1004261"/>
    <lineage>
        <taxon>Bacteria</taxon>
        <taxon>Bacillati</taxon>
        <taxon>Bacillota</taxon>
        <taxon>Bacilli</taxon>
        <taxon>Bacillales</taxon>
        <taxon>Bacillaceae</taxon>
        <taxon>Oceanobacillus</taxon>
    </lineage>
</organism>
<comment type="similarity">
    <text evidence="7">Belongs to the drug/metabolite transporter (DMT) superfamily. Small multidrug resistance (SMR) (TC 2.A.7.1) family.</text>
</comment>
<keyword evidence="5 8" id="KW-1133">Transmembrane helix</keyword>
<accession>A0A918D198</accession>
<dbReference type="InterPro" id="IPR037185">
    <property type="entry name" value="EmrE-like"/>
</dbReference>
<name>A0A918D198_9BACI</name>
<comment type="caution">
    <text evidence="9">The sequence shown here is derived from an EMBL/GenBank/DDBJ whole genome shotgun (WGS) entry which is preliminary data.</text>
</comment>
<feature type="transmembrane region" description="Helical" evidence="8">
    <location>
        <begin position="91"/>
        <end position="112"/>
    </location>
</feature>
<dbReference type="InterPro" id="IPR045324">
    <property type="entry name" value="Small_multidrug_res"/>
</dbReference>
<keyword evidence="2" id="KW-0813">Transport</keyword>
<feature type="transmembrane region" description="Helical" evidence="8">
    <location>
        <begin position="62"/>
        <end position="84"/>
    </location>
</feature>
<dbReference type="Proteomes" id="UP000624041">
    <property type="component" value="Unassembled WGS sequence"/>
</dbReference>
<dbReference type="PANTHER" id="PTHR30561">
    <property type="entry name" value="SMR FAMILY PROTON-DEPENDENT DRUG EFFLUX TRANSPORTER SUGE"/>
    <property type="match status" value="1"/>
</dbReference>
<dbReference type="InterPro" id="IPR000390">
    <property type="entry name" value="Small_drug/metabolite_transptr"/>
</dbReference>
<reference evidence="9" key="1">
    <citation type="journal article" date="2014" name="Int. J. Syst. Evol. Microbiol.">
        <title>Complete genome sequence of Corynebacterium casei LMG S-19264T (=DSM 44701T), isolated from a smear-ripened cheese.</title>
        <authorList>
            <consortium name="US DOE Joint Genome Institute (JGI-PGF)"/>
            <person name="Walter F."/>
            <person name="Albersmeier A."/>
            <person name="Kalinowski J."/>
            <person name="Ruckert C."/>
        </authorList>
    </citation>
    <scope>NUCLEOTIDE SEQUENCE</scope>
    <source>
        <strain evidence="9">JCM 17251</strain>
    </source>
</reference>
<keyword evidence="10" id="KW-1185">Reference proteome</keyword>
<evidence type="ECO:0000313" key="9">
    <source>
        <dbReference type="EMBL" id="GGN56011.1"/>
    </source>
</evidence>
<evidence type="ECO:0000313" key="10">
    <source>
        <dbReference type="Proteomes" id="UP000624041"/>
    </source>
</evidence>
<keyword evidence="4 7" id="KW-0812">Transmembrane</keyword>
<evidence type="ECO:0008006" key="11">
    <source>
        <dbReference type="Google" id="ProtNLM"/>
    </source>
</evidence>
<dbReference type="SUPFAM" id="SSF103481">
    <property type="entry name" value="Multidrug resistance efflux transporter EmrE"/>
    <property type="match status" value="1"/>
</dbReference>
<evidence type="ECO:0000256" key="3">
    <source>
        <dbReference type="ARBA" id="ARBA00022475"/>
    </source>
</evidence>
<dbReference type="EMBL" id="BMOS01000008">
    <property type="protein sequence ID" value="GGN56011.1"/>
    <property type="molecule type" value="Genomic_DNA"/>
</dbReference>
<proteinExistence type="inferred from homology"/>
<evidence type="ECO:0000256" key="2">
    <source>
        <dbReference type="ARBA" id="ARBA00022448"/>
    </source>
</evidence>
<keyword evidence="3" id="KW-1003">Cell membrane</keyword>
<evidence type="ECO:0000256" key="1">
    <source>
        <dbReference type="ARBA" id="ARBA00004651"/>
    </source>
</evidence>
<evidence type="ECO:0000256" key="7">
    <source>
        <dbReference type="RuleBase" id="RU003942"/>
    </source>
</evidence>
<protein>
    <recommendedName>
        <fullName evidence="11">QacE family quaternary ammonium compound efflux SMR transporter</fullName>
    </recommendedName>
</protein>
<dbReference type="FunFam" id="1.10.3730.20:FF:000001">
    <property type="entry name" value="Quaternary ammonium compound resistance transporter SugE"/>
    <property type="match status" value="1"/>
</dbReference>
<dbReference type="GO" id="GO:0005886">
    <property type="term" value="C:plasma membrane"/>
    <property type="evidence" value="ECO:0007669"/>
    <property type="project" value="UniProtKB-SubCell"/>
</dbReference>
<sequence>MFRGIKDYKLQKQSGLTGTIALTPKRKLVLDMNVKGYSFLVVSIVAEIFGTLMLKLSNGFTLLYPSLAVIFGYGLSFYFLALCLRSVPLSLAYAIWSGAGTALTALIGFLFWNEAFHLAKLLGIILIIGGILVLNTSDTAHNKNKTKEKTI</sequence>
<dbReference type="GO" id="GO:0022857">
    <property type="term" value="F:transmembrane transporter activity"/>
    <property type="evidence" value="ECO:0007669"/>
    <property type="project" value="InterPro"/>
</dbReference>
<keyword evidence="6 8" id="KW-0472">Membrane</keyword>
<dbReference type="Pfam" id="PF00893">
    <property type="entry name" value="Multi_Drug_Res"/>
    <property type="match status" value="1"/>
</dbReference>
<dbReference type="Gene3D" id="1.10.3730.20">
    <property type="match status" value="1"/>
</dbReference>
<evidence type="ECO:0000256" key="8">
    <source>
        <dbReference type="SAM" id="Phobius"/>
    </source>
</evidence>
<dbReference type="AlphaFoldDB" id="A0A918D198"/>
<feature type="transmembrane region" description="Helical" evidence="8">
    <location>
        <begin position="118"/>
        <end position="137"/>
    </location>
</feature>
<dbReference type="PANTHER" id="PTHR30561:SF1">
    <property type="entry name" value="MULTIDRUG TRANSPORTER EMRE"/>
    <property type="match status" value="1"/>
</dbReference>
<evidence type="ECO:0000256" key="5">
    <source>
        <dbReference type="ARBA" id="ARBA00022989"/>
    </source>
</evidence>
<evidence type="ECO:0000256" key="6">
    <source>
        <dbReference type="ARBA" id="ARBA00023136"/>
    </source>
</evidence>
<evidence type="ECO:0000256" key="4">
    <source>
        <dbReference type="ARBA" id="ARBA00022692"/>
    </source>
</evidence>
<reference evidence="9" key="2">
    <citation type="submission" date="2020-09" db="EMBL/GenBank/DDBJ databases">
        <authorList>
            <person name="Sun Q."/>
            <person name="Ohkuma M."/>
        </authorList>
    </citation>
    <scope>NUCLEOTIDE SEQUENCE</scope>
    <source>
        <strain evidence="9">JCM 17251</strain>
    </source>
</reference>
<comment type="subcellular location">
    <subcellularLocation>
        <location evidence="1 7">Cell membrane</location>
        <topology evidence="1 7">Multi-pass membrane protein</topology>
    </subcellularLocation>
</comment>
<feature type="transmembrane region" description="Helical" evidence="8">
    <location>
        <begin position="36"/>
        <end position="56"/>
    </location>
</feature>